<evidence type="ECO:0000259" key="5">
    <source>
        <dbReference type="PROSITE" id="PS51471"/>
    </source>
</evidence>
<dbReference type="InterPro" id="IPR005123">
    <property type="entry name" value="Oxoglu/Fe-dep_dioxygenase_dom"/>
</dbReference>
<dbReference type="Pfam" id="PF03171">
    <property type="entry name" value="2OG-FeII_Oxy"/>
    <property type="match status" value="1"/>
</dbReference>
<dbReference type="InterPro" id="IPR050295">
    <property type="entry name" value="Plant_2OG-oxidoreductases"/>
</dbReference>
<sequence length="335" mass="38186">MEKLLSTRLRNQNLPESYILPPEKRPNNIAAKHKTIPVIDLGQVGKDREALVEEILKASEEFGFFQVINHGLSDKIIKDMLDVGTEFFDMPVEDKMLMYSEDPRQVCRLYSSINYDDEETHFWRDTLRHPVHPVEIYKHLWPSKPMNYREVTETYSIMVRSLGLRLLELIVEGLGLGSGYFQDELSRVQLLAINHYPPCPDPSLTLGLPKHSDPNLITVLLQGDIAGLQVLNEGEWISVEPIPSAFIINLGHILQIISNGKLKSAEHRVVTNSSVTRTTITTFIYPLLDSTIQPAEELVSEANPAKYRSFKYPEFLQLYLALTADTDDILKVFKI</sequence>
<dbReference type="AlphaFoldDB" id="A0A7J6VY91"/>
<dbReference type="Gene3D" id="2.60.120.330">
    <property type="entry name" value="B-lactam Antibiotic, Isopenicillin N Synthase, Chain"/>
    <property type="match status" value="1"/>
</dbReference>
<reference evidence="6 7" key="1">
    <citation type="submission" date="2020-06" db="EMBL/GenBank/DDBJ databases">
        <title>Transcriptomic and genomic resources for Thalictrum thalictroides and T. hernandezii: Facilitating candidate gene discovery in an emerging model plant lineage.</title>
        <authorList>
            <person name="Arias T."/>
            <person name="Riano-Pachon D.M."/>
            <person name="Di Stilio V.S."/>
        </authorList>
    </citation>
    <scope>NUCLEOTIDE SEQUENCE [LARGE SCALE GENOMIC DNA]</scope>
    <source>
        <strain evidence="7">cv. WT478/WT964</strain>
        <tissue evidence="6">Leaves</tissue>
    </source>
</reference>
<dbReference type="EMBL" id="JABWDY010024611">
    <property type="protein sequence ID" value="KAF5190096.1"/>
    <property type="molecule type" value="Genomic_DNA"/>
</dbReference>
<evidence type="ECO:0000313" key="7">
    <source>
        <dbReference type="Proteomes" id="UP000554482"/>
    </source>
</evidence>
<evidence type="ECO:0000256" key="2">
    <source>
        <dbReference type="ARBA" id="ARBA00022723"/>
    </source>
</evidence>
<evidence type="ECO:0000256" key="1">
    <source>
        <dbReference type="ARBA" id="ARBA00008056"/>
    </source>
</evidence>
<dbReference type="PANTHER" id="PTHR47991">
    <property type="entry name" value="OXOGLUTARATE/IRON-DEPENDENT DIOXYGENASE"/>
    <property type="match status" value="1"/>
</dbReference>
<dbReference type="Proteomes" id="UP000554482">
    <property type="component" value="Unassembled WGS sequence"/>
</dbReference>
<dbReference type="PROSITE" id="PS51471">
    <property type="entry name" value="FE2OG_OXY"/>
    <property type="match status" value="1"/>
</dbReference>
<dbReference type="GO" id="GO:0046872">
    <property type="term" value="F:metal ion binding"/>
    <property type="evidence" value="ECO:0007669"/>
    <property type="project" value="UniProtKB-KW"/>
</dbReference>
<dbReference type="SUPFAM" id="SSF51197">
    <property type="entry name" value="Clavaminate synthase-like"/>
    <property type="match status" value="1"/>
</dbReference>
<protein>
    <submittedName>
        <fullName evidence="6">Dmr6-like oxygenase</fullName>
    </submittedName>
</protein>
<proteinExistence type="inferred from homology"/>
<gene>
    <name evidence="6" type="ORF">FRX31_020317</name>
</gene>
<comment type="similarity">
    <text evidence="1 4">Belongs to the iron/ascorbate-dependent oxidoreductase family.</text>
</comment>
<organism evidence="6 7">
    <name type="scientific">Thalictrum thalictroides</name>
    <name type="common">Rue-anemone</name>
    <name type="synonym">Anemone thalictroides</name>
    <dbReference type="NCBI Taxonomy" id="46969"/>
    <lineage>
        <taxon>Eukaryota</taxon>
        <taxon>Viridiplantae</taxon>
        <taxon>Streptophyta</taxon>
        <taxon>Embryophyta</taxon>
        <taxon>Tracheophyta</taxon>
        <taxon>Spermatophyta</taxon>
        <taxon>Magnoliopsida</taxon>
        <taxon>Ranunculales</taxon>
        <taxon>Ranunculaceae</taxon>
        <taxon>Thalictroideae</taxon>
        <taxon>Thalictrum</taxon>
    </lineage>
</organism>
<dbReference type="Pfam" id="PF14226">
    <property type="entry name" value="DIOX_N"/>
    <property type="match status" value="1"/>
</dbReference>
<dbReference type="InterPro" id="IPR026992">
    <property type="entry name" value="DIOX_N"/>
</dbReference>
<keyword evidence="7" id="KW-1185">Reference proteome</keyword>
<accession>A0A7J6VY91</accession>
<dbReference type="InterPro" id="IPR027443">
    <property type="entry name" value="IPNS-like_sf"/>
</dbReference>
<keyword evidence="3 4" id="KW-0408">Iron</keyword>
<evidence type="ECO:0000256" key="4">
    <source>
        <dbReference type="RuleBase" id="RU003682"/>
    </source>
</evidence>
<evidence type="ECO:0000256" key="3">
    <source>
        <dbReference type="ARBA" id="ARBA00023004"/>
    </source>
</evidence>
<name>A0A7J6VY91_THATH</name>
<keyword evidence="4" id="KW-0560">Oxidoreductase</keyword>
<keyword evidence="2 4" id="KW-0479">Metal-binding</keyword>
<evidence type="ECO:0000313" key="6">
    <source>
        <dbReference type="EMBL" id="KAF5190096.1"/>
    </source>
</evidence>
<dbReference type="GO" id="GO:0016491">
    <property type="term" value="F:oxidoreductase activity"/>
    <property type="evidence" value="ECO:0007669"/>
    <property type="project" value="UniProtKB-KW"/>
</dbReference>
<comment type="caution">
    <text evidence="6">The sequence shown here is derived from an EMBL/GenBank/DDBJ whole genome shotgun (WGS) entry which is preliminary data.</text>
</comment>
<feature type="domain" description="Fe2OG dioxygenase" evidence="5">
    <location>
        <begin position="186"/>
        <end position="286"/>
    </location>
</feature>
<dbReference type="InterPro" id="IPR044861">
    <property type="entry name" value="IPNS-like_FE2OG_OXY"/>
</dbReference>
<dbReference type="OrthoDB" id="406156at2759"/>